<comment type="similarity">
    <text evidence="2 8">Belongs to the 4-toluene sulfonate uptake permease (TSUP) (TC 2.A.102) family.</text>
</comment>
<dbReference type="PANTHER" id="PTHR30269:SF37">
    <property type="entry name" value="MEMBRANE TRANSPORTER PROTEIN"/>
    <property type="match status" value="1"/>
</dbReference>
<dbReference type="InterPro" id="IPR052017">
    <property type="entry name" value="TSUP"/>
</dbReference>
<keyword evidence="4 8" id="KW-1003">Cell membrane</keyword>
<keyword evidence="3" id="KW-0813">Transport</keyword>
<dbReference type="EMBL" id="JAGIKZ010000001">
    <property type="protein sequence ID" value="MBP2239864.1"/>
    <property type="molecule type" value="Genomic_DNA"/>
</dbReference>
<protein>
    <recommendedName>
        <fullName evidence="8">Probable membrane transporter protein</fullName>
    </recommendedName>
</protein>
<name>A0ABS4RC01_9BACI</name>
<organism evidence="9 10">
    <name type="scientific">Cytobacillus eiseniae</name>
    <dbReference type="NCBI Taxonomy" id="762947"/>
    <lineage>
        <taxon>Bacteria</taxon>
        <taxon>Bacillati</taxon>
        <taxon>Bacillota</taxon>
        <taxon>Bacilli</taxon>
        <taxon>Bacillales</taxon>
        <taxon>Bacillaceae</taxon>
        <taxon>Cytobacillus</taxon>
    </lineage>
</organism>
<dbReference type="RefSeq" id="WP_066394162.1">
    <property type="nucleotide sequence ID" value="NZ_JAGIKZ010000001.1"/>
</dbReference>
<evidence type="ECO:0000256" key="8">
    <source>
        <dbReference type="RuleBase" id="RU363041"/>
    </source>
</evidence>
<reference evidence="9 10" key="1">
    <citation type="submission" date="2021-03" db="EMBL/GenBank/DDBJ databases">
        <title>Genomic Encyclopedia of Type Strains, Phase IV (KMG-IV): sequencing the most valuable type-strain genomes for metagenomic binning, comparative biology and taxonomic classification.</title>
        <authorList>
            <person name="Goeker M."/>
        </authorList>
    </citation>
    <scope>NUCLEOTIDE SEQUENCE [LARGE SCALE GENOMIC DNA]</scope>
    <source>
        <strain evidence="9 10">DSM 26675</strain>
    </source>
</reference>
<evidence type="ECO:0000313" key="9">
    <source>
        <dbReference type="EMBL" id="MBP2239864.1"/>
    </source>
</evidence>
<evidence type="ECO:0000256" key="2">
    <source>
        <dbReference type="ARBA" id="ARBA00009142"/>
    </source>
</evidence>
<feature type="transmembrane region" description="Helical" evidence="8">
    <location>
        <begin position="7"/>
        <end position="37"/>
    </location>
</feature>
<feature type="transmembrane region" description="Helical" evidence="8">
    <location>
        <begin position="164"/>
        <end position="181"/>
    </location>
</feature>
<comment type="caution">
    <text evidence="9">The sequence shown here is derived from an EMBL/GenBank/DDBJ whole genome shotgun (WGS) entry which is preliminary data.</text>
</comment>
<evidence type="ECO:0000256" key="4">
    <source>
        <dbReference type="ARBA" id="ARBA00022475"/>
    </source>
</evidence>
<dbReference type="PANTHER" id="PTHR30269">
    <property type="entry name" value="TRANSMEMBRANE PROTEIN YFCA"/>
    <property type="match status" value="1"/>
</dbReference>
<feature type="transmembrane region" description="Helical" evidence="8">
    <location>
        <begin position="99"/>
        <end position="117"/>
    </location>
</feature>
<sequence length="241" mass="27113">METEILFVCIILIASILQTSTGFGFSIMATPFLLLLFQPHEAIQINIILSLIISISLIWKIRTDIDLKLLKRFIFGSIVGVPFGILIFITININTFKLGISMLLLILTLLLLCNFTIKSTPFRDYIVGGFSGLLTTSIGMPGPPLLLYFTGTNTEKEKLRATTLAFYLFIYFVSLITQILFTGTNTLIWQSSLSAVPIVFVGLFIGQVIFRWLNQRIFRIFTYILLCFTALYLLIDALGSL</sequence>
<comment type="subcellular location">
    <subcellularLocation>
        <location evidence="1 8">Cell membrane</location>
        <topology evidence="1 8">Multi-pass membrane protein</topology>
    </subcellularLocation>
</comment>
<evidence type="ECO:0000313" key="10">
    <source>
        <dbReference type="Proteomes" id="UP001519293"/>
    </source>
</evidence>
<feature type="transmembrane region" description="Helical" evidence="8">
    <location>
        <begin position="217"/>
        <end position="235"/>
    </location>
</feature>
<proteinExistence type="inferred from homology"/>
<accession>A0ABS4RC01</accession>
<feature type="transmembrane region" description="Helical" evidence="8">
    <location>
        <begin position="73"/>
        <end position="93"/>
    </location>
</feature>
<evidence type="ECO:0000256" key="6">
    <source>
        <dbReference type="ARBA" id="ARBA00022989"/>
    </source>
</evidence>
<evidence type="ECO:0000256" key="7">
    <source>
        <dbReference type="ARBA" id="ARBA00023136"/>
    </source>
</evidence>
<evidence type="ECO:0000256" key="1">
    <source>
        <dbReference type="ARBA" id="ARBA00004651"/>
    </source>
</evidence>
<evidence type="ECO:0000256" key="3">
    <source>
        <dbReference type="ARBA" id="ARBA00022448"/>
    </source>
</evidence>
<gene>
    <name evidence="9" type="ORF">J2Z40_000417</name>
</gene>
<keyword evidence="6 8" id="KW-1133">Transmembrane helix</keyword>
<keyword evidence="10" id="KW-1185">Reference proteome</keyword>
<evidence type="ECO:0000256" key="5">
    <source>
        <dbReference type="ARBA" id="ARBA00022692"/>
    </source>
</evidence>
<keyword evidence="7 8" id="KW-0472">Membrane</keyword>
<dbReference type="Proteomes" id="UP001519293">
    <property type="component" value="Unassembled WGS sequence"/>
</dbReference>
<dbReference type="InterPro" id="IPR002781">
    <property type="entry name" value="TM_pro_TauE-like"/>
</dbReference>
<feature type="transmembrane region" description="Helical" evidence="8">
    <location>
        <begin position="43"/>
        <end position="61"/>
    </location>
</feature>
<dbReference type="Pfam" id="PF01925">
    <property type="entry name" value="TauE"/>
    <property type="match status" value="1"/>
</dbReference>
<keyword evidence="5 8" id="KW-0812">Transmembrane</keyword>
<feature type="transmembrane region" description="Helical" evidence="8">
    <location>
        <begin position="187"/>
        <end position="210"/>
    </location>
</feature>